<reference evidence="9" key="2">
    <citation type="submission" date="2021-03" db="EMBL/GenBank/DDBJ databases">
        <authorList>
            <person name="Guerrero-Cozar I."/>
            <person name="Gomez-Garrido J."/>
            <person name="Berbel C."/>
            <person name="Martinez-Blanch J.F."/>
            <person name="Alioto T."/>
            <person name="Claros M.G."/>
            <person name="Gagnaire P.A."/>
            <person name="Manchado M."/>
        </authorList>
    </citation>
    <scope>NUCLEOTIDE SEQUENCE</scope>
    <source>
        <strain evidence="9">Sse05_10M</strain>
        <tissue evidence="9">Blood</tissue>
    </source>
</reference>
<evidence type="ECO:0000256" key="6">
    <source>
        <dbReference type="SAM" id="Coils"/>
    </source>
</evidence>
<keyword evidence="6" id="KW-0175">Coiled coil</keyword>
<keyword evidence="2" id="KW-0963">Cytoplasm</keyword>
<gene>
    <name evidence="9" type="ORF">JOB18_027862</name>
</gene>
<dbReference type="GO" id="GO:0005768">
    <property type="term" value="C:endosome"/>
    <property type="evidence" value="ECO:0007669"/>
    <property type="project" value="TreeGrafter"/>
</dbReference>
<evidence type="ECO:0000313" key="9">
    <source>
        <dbReference type="EMBL" id="KAG7525519.1"/>
    </source>
</evidence>
<keyword evidence="5" id="KW-0395">Inflammatory response</keyword>
<evidence type="ECO:0000259" key="8">
    <source>
        <dbReference type="PROSITE" id="PS50104"/>
    </source>
</evidence>
<feature type="compositionally biased region" description="Polar residues" evidence="7">
    <location>
        <begin position="204"/>
        <end position="214"/>
    </location>
</feature>
<proteinExistence type="predicted"/>
<keyword evidence="10" id="KW-1185">Reference proteome</keyword>
<dbReference type="PROSITE" id="PS50104">
    <property type="entry name" value="TIR"/>
    <property type="match status" value="1"/>
</dbReference>
<dbReference type="GO" id="GO:0045087">
    <property type="term" value="P:innate immune response"/>
    <property type="evidence" value="ECO:0007669"/>
    <property type="project" value="UniProtKB-KW"/>
</dbReference>
<dbReference type="Pfam" id="PF17798">
    <property type="entry name" value="TRIF-NTD"/>
    <property type="match status" value="1"/>
</dbReference>
<dbReference type="Proteomes" id="UP000693946">
    <property type="component" value="Linkage Group LG1"/>
</dbReference>
<evidence type="ECO:0000313" key="10">
    <source>
        <dbReference type="Proteomes" id="UP000693946"/>
    </source>
</evidence>
<feature type="coiled-coil region" evidence="6">
    <location>
        <begin position="482"/>
        <end position="516"/>
    </location>
</feature>
<keyword evidence="3" id="KW-0399">Innate immunity</keyword>
<feature type="compositionally biased region" description="Polar residues" evidence="7">
    <location>
        <begin position="287"/>
        <end position="298"/>
    </location>
</feature>
<dbReference type="GO" id="GO:0006954">
    <property type="term" value="P:inflammatory response"/>
    <property type="evidence" value="ECO:0007669"/>
    <property type="project" value="UniProtKB-KW"/>
</dbReference>
<dbReference type="GO" id="GO:0035666">
    <property type="term" value="P:TRIF-dependent toll-like receptor signaling pathway"/>
    <property type="evidence" value="ECO:0007669"/>
    <property type="project" value="InterPro"/>
</dbReference>
<dbReference type="GO" id="GO:0043123">
    <property type="term" value="P:positive regulation of canonical NF-kappaB signal transduction"/>
    <property type="evidence" value="ECO:0007669"/>
    <property type="project" value="TreeGrafter"/>
</dbReference>
<dbReference type="GO" id="GO:0032481">
    <property type="term" value="P:positive regulation of type I interferon production"/>
    <property type="evidence" value="ECO:0007669"/>
    <property type="project" value="TreeGrafter"/>
</dbReference>
<dbReference type="PANTHER" id="PTHR47230:SF1">
    <property type="entry name" value="TIR DOMAIN-CONTAINING ADAPTER MOLECULE 1"/>
    <property type="match status" value="1"/>
</dbReference>
<name>A0AAV6T7S4_SOLSE</name>
<accession>A0AAV6T7S4</accession>
<reference evidence="9 10" key="1">
    <citation type="journal article" date="2021" name="Sci. Rep.">
        <title>Chromosome anchoring in Senegalese sole (Solea senegalensis) reveals sex-associated markers and genome rearrangements in flatfish.</title>
        <authorList>
            <person name="Guerrero-Cozar I."/>
            <person name="Gomez-Garrido J."/>
            <person name="Berbel C."/>
            <person name="Martinez-Blanch J.F."/>
            <person name="Alioto T."/>
            <person name="Claros M.G."/>
            <person name="Gagnaire P.A."/>
            <person name="Manchado M."/>
        </authorList>
    </citation>
    <scope>NUCLEOTIDE SEQUENCE [LARGE SCALE GENOMIC DNA]</scope>
    <source>
        <strain evidence="9">Sse05_10M</strain>
    </source>
</reference>
<feature type="region of interest" description="Disordered" evidence="7">
    <location>
        <begin position="280"/>
        <end position="324"/>
    </location>
</feature>
<keyword evidence="4" id="KW-0391">Immunity</keyword>
<evidence type="ECO:0000256" key="2">
    <source>
        <dbReference type="ARBA" id="ARBA00022490"/>
    </source>
</evidence>
<dbReference type="InterPro" id="IPR000157">
    <property type="entry name" value="TIR_dom"/>
</dbReference>
<organism evidence="9 10">
    <name type="scientific">Solea senegalensis</name>
    <name type="common">Senegalese sole</name>
    <dbReference type="NCBI Taxonomy" id="28829"/>
    <lineage>
        <taxon>Eukaryota</taxon>
        <taxon>Metazoa</taxon>
        <taxon>Chordata</taxon>
        <taxon>Craniata</taxon>
        <taxon>Vertebrata</taxon>
        <taxon>Euteleostomi</taxon>
        <taxon>Actinopterygii</taxon>
        <taxon>Neopterygii</taxon>
        <taxon>Teleostei</taxon>
        <taxon>Neoteleostei</taxon>
        <taxon>Acanthomorphata</taxon>
        <taxon>Carangaria</taxon>
        <taxon>Pleuronectiformes</taxon>
        <taxon>Pleuronectoidei</taxon>
        <taxon>Soleidae</taxon>
        <taxon>Solea</taxon>
    </lineage>
</organism>
<feature type="domain" description="TIR" evidence="8">
    <location>
        <begin position="333"/>
        <end position="465"/>
    </location>
</feature>
<feature type="region of interest" description="Disordered" evidence="7">
    <location>
        <begin position="191"/>
        <end position="217"/>
    </location>
</feature>
<dbReference type="Pfam" id="PF13676">
    <property type="entry name" value="TIR_2"/>
    <property type="match status" value="1"/>
</dbReference>
<dbReference type="PANTHER" id="PTHR47230">
    <property type="entry name" value="TIR DOMAIN-CONTAINING ADAPTER MOLECULE 1"/>
    <property type="match status" value="1"/>
</dbReference>
<comment type="caution">
    <text evidence="9">The sequence shown here is derived from an EMBL/GenBank/DDBJ whole genome shotgun (WGS) entry which is preliminary data.</text>
</comment>
<dbReference type="AlphaFoldDB" id="A0AAV6T7S4"/>
<evidence type="ECO:0000256" key="3">
    <source>
        <dbReference type="ARBA" id="ARBA00022588"/>
    </source>
</evidence>
<evidence type="ECO:0000256" key="1">
    <source>
        <dbReference type="ARBA" id="ARBA00004496"/>
    </source>
</evidence>
<sequence>MCDEGQENPGTGLRDVFDILFKEPPERLLSLTIQLGESLEENFIHALCLIILQKEAQALNKLQLLKDNYFAKHLAERWKMSGGNLAEFGVHCGDFQVLTGDSLAVLARMFKVLSERRLCDPLLRNLAYQRALSIDSQKASDCDNLEYDPLREEAKVVCGPVFEEWMSSRDLKSGSCYDPHRSLGEVNTTLEMSNKPERDFSLASPLQASSSMPSYPTHLEISIPPTVPFQGEVSVKSKQNSHVLHAPASLLPAEPEPKSVDPSLFEANTESNMDAALAAEPRKLESHTGQNKTPNHTTKPSREPKMHLHTPTNPSVSHGMCGSKGVEDEEEETFYAFVILHAPEDVDVAERMKTRLETATGFDGATFSEDFAIPGRSSLRCVEDAINNSAFTFLLLTRNFNTRMVEVETDTALINSLNKKHKHNTVIPLLPQENSIRKENMPMVLKTIVSLEENKNFERKVKKVLSPANIKKQQRIWKEGQRMKSQMERQNELKRLNQYQRQLIQQSKIAHSLENENLTLLMAQHHLLGPTVSPGQGGSGAMRQQAPNIHIEHAQYIMIGNDSQMTVDHSGGAGKEEQE</sequence>
<dbReference type="InterPro" id="IPR046946">
    <property type="entry name" value="TCAM1/2"/>
</dbReference>
<evidence type="ECO:0000256" key="7">
    <source>
        <dbReference type="SAM" id="MobiDB-lite"/>
    </source>
</evidence>
<comment type="subcellular location">
    <subcellularLocation>
        <location evidence="1">Cytoplasm</location>
    </subcellularLocation>
</comment>
<dbReference type="EMBL" id="JAGKHQ010000001">
    <property type="protein sequence ID" value="KAG7525519.1"/>
    <property type="molecule type" value="Genomic_DNA"/>
</dbReference>
<dbReference type="GO" id="GO:0035591">
    <property type="term" value="F:signaling adaptor activity"/>
    <property type="evidence" value="ECO:0007669"/>
    <property type="project" value="TreeGrafter"/>
</dbReference>
<evidence type="ECO:0000256" key="5">
    <source>
        <dbReference type="ARBA" id="ARBA00023198"/>
    </source>
</evidence>
<dbReference type="InterPro" id="IPR040886">
    <property type="entry name" value="TRIF_N"/>
</dbReference>
<evidence type="ECO:0000256" key="4">
    <source>
        <dbReference type="ARBA" id="ARBA00022859"/>
    </source>
</evidence>
<protein>
    <submittedName>
        <fullName evidence="9">TIR domain-containing adapter molecule 1-like</fullName>
    </submittedName>
</protein>
<dbReference type="EMBL" id="JAGKHQ010000001">
    <property type="protein sequence ID" value="KAG7525520.1"/>
    <property type="molecule type" value="Genomic_DNA"/>
</dbReference>